<evidence type="ECO:0000313" key="1">
    <source>
        <dbReference type="EMBL" id="PAN13434.2"/>
    </source>
</evidence>
<dbReference type="Proteomes" id="UP000243499">
    <property type="component" value="Chromosome 2"/>
</dbReference>
<sequence>MQLQAPRHDTGRPAAALATGFPQRGHQQHPASHSSHPELVQIAEPAVKVTNCTQRIASSCPGLMLNDASSTVLAHPDSGCFSSDKLPTRLLYQLRWWRIQVLDAPMFLFLKILHACDLVACLGCSESWRISARGFGQML</sequence>
<dbReference type="Gramene" id="PAN13434">
    <property type="protein sequence ID" value="PAN13434"/>
    <property type="gene ID" value="PAHAL_2G392300"/>
</dbReference>
<protein>
    <submittedName>
        <fullName evidence="1">Uncharacterized protein</fullName>
    </submittedName>
</protein>
<organism evidence="1">
    <name type="scientific">Panicum hallii</name>
    <dbReference type="NCBI Taxonomy" id="206008"/>
    <lineage>
        <taxon>Eukaryota</taxon>
        <taxon>Viridiplantae</taxon>
        <taxon>Streptophyta</taxon>
        <taxon>Embryophyta</taxon>
        <taxon>Tracheophyta</taxon>
        <taxon>Spermatophyta</taxon>
        <taxon>Magnoliopsida</taxon>
        <taxon>Liliopsida</taxon>
        <taxon>Poales</taxon>
        <taxon>Poaceae</taxon>
        <taxon>PACMAD clade</taxon>
        <taxon>Panicoideae</taxon>
        <taxon>Panicodae</taxon>
        <taxon>Paniceae</taxon>
        <taxon>Panicinae</taxon>
        <taxon>Panicum</taxon>
        <taxon>Panicum sect. Panicum</taxon>
    </lineage>
</organism>
<dbReference type="AlphaFoldDB" id="A0A2S3H1F0"/>
<reference evidence="1" key="1">
    <citation type="submission" date="2018-04" db="EMBL/GenBank/DDBJ databases">
        <title>WGS assembly of Panicum hallii.</title>
        <authorList>
            <person name="Lovell J."/>
            <person name="Jenkins J."/>
            <person name="Lowry D."/>
            <person name="Mamidi S."/>
            <person name="Sreedasyam A."/>
            <person name="Weng X."/>
            <person name="Barry K."/>
            <person name="Bonette J."/>
            <person name="Campitelli B."/>
            <person name="Daum C."/>
            <person name="Gordon S."/>
            <person name="Gould B."/>
            <person name="Lipzen A."/>
            <person name="Macqueen A."/>
            <person name="Palacio-Mejia J."/>
            <person name="Plott C."/>
            <person name="Shakirov E."/>
            <person name="Shu S."/>
            <person name="Yoshinaga Y."/>
            <person name="Zane M."/>
            <person name="Rokhsar D."/>
            <person name="Grimwood J."/>
            <person name="Schmutz J."/>
            <person name="Juenger T."/>
        </authorList>
    </citation>
    <scope>NUCLEOTIDE SEQUENCE [LARGE SCALE GENOMIC DNA]</scope>
    <source>
        <strain evidence="1">FIL2</strain>
    </source>
</reference>
<accession>A0A2S3H1F0</accession>
<proteinExistence type="predicted"/>
<dbReference type="EMBL" id="CM008047">
    <property type="protein sequence ID" value="PAN13434.2"/>
    <property type="molecule type" value="Genomic_DNA"/>
</dbReference>
<name>A0A2S3H1F0_9POAL</name>
<gene>
    <name evidence="1" type="ORF">PAHAL_2G392300</name>
</gene>